<gene>
    <name evidence="1" type="ORF">Nepgr_011489</name>
</gene>
<protein>
    <submittedName>
        <fullName evidence="1">Uncharacterized protein</fullName>
    </submittedName>
</protein>
<accession>A0AAD3SEA4</accession>
<keyword evidence="2" id="KW-1185">Reference proteome</keyword>
<dbReference type="AlphaFoldDB" id="A0AAD3SEA4"/>
<dbReference type="Proteomes" id="UP001279734">
    <property type="component" value="Unassembled WGS sequence"/>
</dbReference>
<organism evidence="1 2">
    <name type="scientific">Nepenthes gracilis</name>
    <name type="common">Slender pitcher plant</name>
    <dbReference type="NCBI Taxonomy" id="150966"/>
    <lineage>
        <taxon>Eukaryota</taxon>
        <taxon>Viridiplantae</taxon>
        <taxon>Streptophyta</taxon>
        <taxon>Embryophyta</taxon>
        <taxon>Tracheophyta</taxon>
        <taxon>Spermatophyta</taxon>
        <taxon>Magnoliopsida</taxon>
        <taxon>eudicotyledons</taxon>
        <taxon>Gunneridae</taxon>
        <taxon>Pentapetalae</taxon>
        <taxon>Caryophyllales</taxon>
        <taxon>Nepenthaceae</taxon>
        <taxon>Nepenthes</taxon>
    </lineage>
</organism>
<sequence length="92" mass="9951">MVHRLPQSVELPDLGSSNIVVIAIHLTGTRGIVYNRRFLIDLFEAPVSAAFPSPFGISARCRGEGRQSKGRLTGGSGRENEGLEVTVWASPF</sequence>
<reference evidence="1" key="1">
    <citation type="submission" date="2023-05" db="EMBL/GenBank/DDBJ databases">
        <title>Nepenthes gracilis genome sequencing.</title>
        <authorList>
            <person name="Fukushima K."/>
        </authorList>
    </citation>
    <scope>NUCLEOTIDE SEQUENCE</scope>
    <source>
        <strain evidence="1">SING2019-196</strain>
    </source>
</reference>
<name>A0AAD3SEA4_NEPGR</name>
<dbReference type="EMBL" id="BSYO01000009">
    <property type="protein sequence ID" value="GMH09648.1"/>
    <property type="molecule type" value="Genomic_DNA"/>
</dbReference>
<evidence type="ECO:0000313" key="2">
    <source>
        <dbReference type="Proteomes" id="UP001279734"/>
    </source>
</evidence>
<comment type="caution">
    <text evidence="1">The sequence shown here is derived from an EMBL/GenBank/DDBJ whole genome shotgun (WGS) entry which is preliminary data.</text>
</comment>
<proteinExistence type="predicted"/>
<evidence type="ECO:0000313" key="1">
    <source>
        <dbReference type="EMBL" id="GMH09648.1"/>
    </source>
</evidence>